<dbReference type="AlphaFoldDB" id="A0AA38Z171"/>
<organism evidence="2 3">
    <name type="scientific">Vitis rotundifolia</name>
    <name type="common">Muscadine grape</name>
    <dbReference type="NCBI Taxonomy" id="103349"/>
    <lineage>
        <taxon>Eukaryota</taxon>
        <taxon>Viridiplantae</taxon>
        <taxon>Streptophyta</taxon>
        <taxon>Embryophyta</taxon>
        <taxon>Tracheophyta</taxon>
        <taxon>Spermatophyta</taxon>
        <taxon>Magnoliopsida</taxon>
        <taxon>eudicotyledons</taxon>
        <taxon>Gunneridae</taxon>
        <taxon>Pentapetalae</taxon>
        <taxon>rosids</taxon>
        <taxon>Vitales</taxon>
        <taxon>Vitaceae</taxon>
        <taxon>Viteae</taxon>
        <taxon>Vitis</taxon>
    </lineage>
</organism>
<name>A0AA38Z171_VITRO</name>
<sequence length="85" mass="9694">MRAFITQQRGDNEELRTKLEQVESNLSIARKAVAYGVEALRRAKGERETAQAEANHLREEMKAAKAKGKAANQEINRLRRELEES</sequence>
<evidence type="ECO:0000256" key="1">
    <source>
        <dbReference type="SAM" id="MobiDB-lite"/>
    </source>
</evidence>
<dbReference type="Proteomes" id="UP001168098">
    <property type="component" value="Unassembled WGS sequence"/>
</dbReference>
<gene>
    <name evidence="2" type="ORF">PVL29_019398</name>
</gene>
<accession>A0AA38Z171</accession>
<evidence type="ECO:0000313" key="3">
    <source>
        <dbReference type="Proteomes" id="UP001168098"/>
    </source>
</evidence>
<keyword evidence="3" id="KW-1185">Reference proteome</keyword>
<protein>
    <submittedName>
        <fullName evidence="2">Uncharacterized protein</fullName>
    </submittedName>
</protein>
<reference evidence="2 3" key="1">
    <citation type="journal article" date="2023" name="BMC Biotechnol.">
        <title>Vitis rotundifolia cv Carlos genome sequencing.</title>
        <authorList>
            <person name="Huff M."/>
            <person name="Hulse-Kemp A."/>
            <person name="Scheffler B."/>
            <person name="Youngblood R."/>
            <person name="Simpson S."/>
            <person name="Babiker E."/>
            <person name="Staton M."/>
        </authorList>
    </citation>
    <scope>NUCLEOTIDE SEQUENCE [LARGE SCALE GENOMIC DNA]</scope>
    <source>
        <tissue evidence="2">Leaf</tissue>
    </source>
</reference>
<feature type="compositionally biased region" description="Basic and acidic residues" evidence="1">
    <location>
        <begin position="76"/>
        <end position="85"/>
    </location>
</feature>
<comment type="caution">
    <text evidence="2">The sequence shown here is derived from an EMBL/GenBank/DDBJ whole genome shotgun (WGS) entry which is preliminary data.</text>
</comment>
<feature type="region of interest" description="Disordered" evidence="1">
    <location>
        <begin position="62"/>
        <end position="85"/>
    </location>
</feature>
<evidence type="ECO:0000313" key="2">
    <source>
        <dbReference type="EMBL" id="KAJ9680099.1"/>
    </source>
</evidence>
<dbReference type="EMBL" id="JARBHA010000015">
    <property type="protein sequence ID" value="KAJ9680099.1"/>
    <property type="molecule type" value="Genomic_DNA"/>
</dbReference>
<dbReference type="Gene3D" id="1.20.5.1700">
    <property type="match status" value="1"/>
</dbReference>
<proteinExistence type="predicted"/>